<dbReference type="Proteomes" id="UP000440096">
    <property type="component" value="Unassembled WGS sequence"/>
</dbReference>
<reference evidence="6 7" key="1">
    <citation type="submission" date="2019-11" db="EMBL/GenBank/DDBJ databases">
        <title>Draft genome of Amycolatopsis RM579.</title>
        <authorList>
            <person name="Duangmal K."/>
            <person name="Mingma R."/>
        </authorList>
    </citation>
    <scope>NUCLEOTIDE SEQUENCE [LARGE SCALE GENOMIC DNA]</scope>
    <source>
        <strain evidence="6 7">RM579</strain>
    </source>
</reference>
<dbReference type="InterPro" id="IPR025997">
    <property type="entry name" value="SBP_2_dom"/>
</dbReference>
<organism evidence="6 7">
    <name type="scientific">Amycolatopsis pithecellobii</name>
    <dbReference type="NCBI Taxonomy" id="664692"/>
    <lineage>
        <taxon>Bacteria</taxon>
        <taxon>Bacillati</taxon>
        <taxon>Actinomycetota</taxon>
        <taxon>Actinomycetes</taxon>
        <taxon>Pseudonocardiales</taxon>
        <taxon>Pseudonocardiaceae</taxon>
        <taxon>Amycolatopsis</taxon>
    </lineage>
</organism>
<name>A0A6N7YT39_9PSEU</name>
<proteinExistence type="inferred from homology"/>
<feature type="transmembrane region" description="Helical" evidence="4">
    <location>
        <begin position="76"/>
        <end position="98"/>
    </location>
</feature>
<evidence type="ECO:0000256" key="4">
    <source>
        <dbReference type="SAM" id="Phobius"/>
    </source>
</evidence>
<evidence type="ECO:0000259" key="5">
    <source>
        <dbReference type="Pfam" id="PF13407"/>
    </source>
</evidence>
<gene>
    <name evidence="6" type="ORF">GKO32_14120</name>
</gene>
<sequence>MDIGDGQPDMVDRQRGSGHGCLTFQSWRMDTIELVFADISGISASIAPRMYPMLAFGLRLAALVQKGSMMTRWYRAVLLAAVTATAFLLSGCGGAVVVPAKVTGTGTVEGRGATIVAFTISTANSYVNTEIKAMQAETARLGYRLEVIDNNFDQTQQNQQVRQFLASGKPAAAFVYWPANNDTGVNSARLLAARAPVIQLNGRVLPQAQPYITARPGQDNEAIGAEMGTMALQAVAEARARGVAFHGPGGKPNLLEITYPTGYETGVVRHQAFFGRVGDTFNVLATENVKSPDAQGGFTAASQVLSKYKAAGIDIVVAGSNNIGTGVVKALQQGGLHPGKDVTVVVGDFSGDQQPLKKGLIYSAVLQSPVIEGILAVQTAARYLATGKVVDGVDRLPTAAGQPPMAGDAPARFTYMPNPAITPQNVDTLRVWGRSIQELQF</sequence>
<evidence type="ECO:0000256" key="3">
    <source>
        <dbReference type="ARBA" id="ARBA00022729"/>
    </source>
</evidence>
<keyword evidence="4" id="KW-0472">Membrane</keyword>
<keyword evidence="7" id="KW-1185">Reference proteome</keyword>
<dbReference type="Gene3D" id="3.40.50.2300">
    <property type="match status" value="2"/>
</dbReference>
<comment type="caution">
    <text evidence="6">The sequence shown here is derived from an EMBL/GenBank/DDBJ whole genome shotgun (WGS) entry which is preliminary data.</text>
</comment>
<keyword evidence="4" id="KW-1133">Transmembrane helix</keyword>
<protein>
    <submittedName>
        <fullName evidence="6">Substrate-binding domain-containing protein</fullName>
    </submittedName>
</protein>
<dbReference type="GO" id="GO:0030246">
    <property type="term" value="F:carbohydrate binding"/>
    <property type="evidence" value="ECO:0007669"/>
    <property type="project" value="UniProtKB-ARBA"/>
</dbReference>
<accession>A0A6N7YT39</accession>
<dbReference type="EMBL" id="WMBA01000018">
    <property type="protein sequence ID" value="MTD55108.1"/>
    <property type="molecule type" value="Genomic_DNA"/>
</dbReference>
<evidence type="ECO:0000313" key="7">
    <source>
        <dbReference type="Proteomes" id="UP000440096"/>
    </source>
</evidence>
<dbReference type="AlphaFoldDB" id="A0A6N7YT39"/>
<comment type="similarity">
    <text evidence="2">Belongs to the bacterial solute-binding protein 2 family.</text>
</comment>
<dbReference type="OrthoDB" id="9814427at2"/>
<dbReference type="PANTHER" id="PTHR46847:SF1">
    <property type="entry name" value="D-ALLOSE-BINDING PERIPLASMIC PROTEIN-RELATED"/>
    <property type="match status" value="1"/>
</dbReference>
<evidence type="ECO:0000313" key="6">
    <source>
        <dbReference type="EMBL" id="MTD55108.1"/>
    </source>
</evidence>
<comment type="subcellular location">
    <subcellularLocation>
        <location evidence="1">Cell envelope</location>
    </subcellularLocation>
</comment>
<feature type="domain" description="Periplasmic binding protein" evidence="5">
    <location>
        <begin position="121"/>
        <end position="387"/>
    </location>
</feature>
<dbReference type="SUPFAM" id="SSF53822">
    <property type="entry name" value="Periplasmic binding protein-like I"/>
    <property type="match status" value="1"/>
</dbReference>
<evidence type="ECO:0000256" key="2">
    <source>
        <dbReference type="ARBA" id="ARBA00007639"/>
    </source>
</evidence>
<dbReference type="Pfam" id="PF13407">
    <property type="entry name" value="Peripla_BP_4"/>
    <property type="match status" value="1"/>
</dbReference>
<dbReference type="GO" id="GO:0030313">
    <property type="term" value="C:cell envelope"/>
    <property type="evidence" value="ECO:0007669"/>
    <property type="project" value="UniProtKB-SubCell"/>
</dbReference>
<keyword evidence="3" id="KW-0732">Signal</keyword>
<dbReference type="InterPro" id="IPR028082">
    <property type="entry name" value="Peripla_BP_I"/>
</dbReference>
<keyword evidence="4" id="KW-0812">Transmembrane</keyword>
<dbReference type="PANTHER" id="PTHR46847">
    <property type="entry name" value="D-ALLOSE-BINDING PERIPLASMIC PROTEIN-RELATED"/>
    <property type="match status" value="1"/>
</dbReference>
<evidence type="ECO:0000256" key="1">
    <source>
        <dbReference type="ARBA" id="ARBA00004196"/>
    </source>
</evidence>